<protein>
    <submittedName>
        <fullName evidence="1">Uncharacterized protein</fullName>
    </submittedName>
</protein>
<sequence length="121" mass="14625">MGRAERRRLEKQKGKQVKTYNLTRSQLHNAVRQVTEEDLKRIKQEAMEDAINTAMTLLLVLPMEVLMDHYWKKTYAKKIPEFTELVLQYYERWQNGELDMDEMKEDLWEYGGVRLEEREAE</sequence>
<accession>A0A412NDV5</accession>
<evidence type="ECO:0000313" key="2">
    <source>
        <dbReference type="Proteomes" id="UP000283834"/>
    </source>
</evidence>
<organism evidence="1 2">
    <name type="scientific">Mediterraneibacter gnavus</name>
    <name type="common">Ruminococcus gnavus</name>
    <dbReference type="NCBI Taxonomy" id="33038"/>
    <lineage>
        <taxon>Bacteria</taxon>
        <taxon>Bacillati</taxon>
        <taxon>Bacillota</taxon>
        <taxon>Clostridia</taxon>
        <taxon>Lachnospirales</taxon>
        <taxon>Lachnospiraceae</taxon>
        <taxon>Mediterraneibacter</taxon>
    </lineage>
</organism>
<dbReference type="EMBL" id="QRWQ01000014">
    <property type="protein sequence ID" value="RGT36947.1"/>
    <property type="molecule type" value="Genomic_DNA"/>
</dbReference>
<comment type="caution">
    <text evidence="1">The sequence shown here is derived from an EMBL/GenBank/DDBJ whole genome shotgun (WGS) entry which is preliminary data.</text>
</comment>
<reference evidence="1 2" key="1">
    <citation type="submission" date="2018-08" db="EMBL/GenBank/DDBJ databases">
        <title>A genome reference for cultivated species of the human gut microbiota.</title>
        <authorList>
            <person name="Zou Y."/>
            <person name="Xue W."/>
            <person name="Luo G."/>
        </authorList>
    </citation>
    <scope>NUCLEOTIDE SEQUENCE [LARGE SCALE GENOMIC DNA]</scope>
    <source>
        <strain evidence="1 2">AF19-16AC</strain>
    </source>
</reference>
<gene>
    <name evidence="1" type="ORF">DWX36_12740</name>
</gene>
<dbReference type="AlphaFoldDB" id="A0A412NDV5"/>
<dbReference type="RefSeq" id="WP_118047147.1">
    <property type="nucleotide sequence ID" value="NZ_QRWQ01000014.1"/>
</dbReference>
<dbReference type="Proteomes" id="UP000283834">
    <property type="component" value="Unassembled WGS sequence"/>
</dbReference>
<name>A0A412NDV5_MEDGN</name>
<evidence type="ECO:0000313" key="1">
    <source>
        <dbReference type="EMBL" id="RGT36947.1"/>
    </source>
</evidence>
<proteinExistence type="predicted"/>